<evidence type="ECO:0000313" key="3">
    <source>
        <dbReference type="Proteomes" id="UP000318478"/>
    </source>
</evidence>
<organism evidence="2 3">
    <name type="scientific">Posidoniimonas polymericola</name>
    <dbReference type="NCBI Taxonomy" id="2528002"/>
    <lineage>
        <taxon>Bacteria</taxon>
        <taxon>Pseudomonadati</taxon>
        <taxon>Planctomycetota</taxon>
        <taxon>Planctomycetia</taxon>
        <taxon>Pirellulales</taxon>
        <taxon>Lacipirellulaceae</taxon>
        <taxon>Posidoniimonas</taxon>
    </lineage>
</organism>
<keyword evidence="1" id="KW-0812">Transmembrane</keyword>
<name>A0A5C5XSR8_9BACT</name>
<feature type="transmembrane region" description="Helical" evidence="1">
    <location>
        <begin position="204"/>
        <end position="226"/>
    </location>
</feature>
<sequence length="228" mass="23852">MKFLLRLVTDNLHRFFTGALLGGGLFALLVGGLCYYLVSDQAYWRLVAVSILVSIGVMLAGLASGVRLAVTETLRDWVNATSVGPMLSKVIFKQALGVSDKRPEGSKAVAAELDGATVGQAKERLAEHLGDLFGGDSLDRWLPAQGRWIAKKLTGAAGWAITERLIEHIPGTPGDHARLDLLAMRDGLSDGLADKAVTLVTARATAVAIAAVGVAAVVNVLVAAALSV</sequence>
<keyword evidence="1" id="KW-0472">Membrane</keyword>
<dbReference type="RefSeq" id="WP_146591802.1">
    <property type="nucleotide sequence ID" value="NZ_SJPO01000018.1"/>
</dbReference>
<proteinExistence type="predicted"/>
<feature type="transmembrane region" description="Helical" evidence="1">
    <location>
        <begin position="44"/>
        <end position="66"/>
    </location>
</feature>
<keyword evidence="1" id="KW-1133">Transmembrane helix</keyword>
<feature type="transmembrane region" description="Helical" evidence="1">
    <location>
        <begin position="12"/>
        <end position="38"/>
    </location>
</feature>
<reference evidence="2 3" key="1">
    <citation type="submission" date="2019-02" db="EMBL/GenBank/DDBJ databases">
        <title>Deep-cultivation of Planctomycetes and their phenomic and genomic characterization uncovers novel biology.</title>
        <authorList>
            <person name="Wiegand S."/>
            <person name="Jogler M."/>
            <person name="Boedeker C."/>
            <person name="Pinto D."/>
            <person name="Vollmers J."/>
            <person name="Rivas-Marin E."/>
            <person name="Kohn T."/>
            <person name="Peeters S.H."/>
            <person name="Heuer A."/>
            <person name="Rast P."/>
            <person name="Oberbeckmann S."/>
            <person name="Bunk B."/>
            <person name="Jeske O."/>
            <person name="Meyerdierks A."/>
            <person name="Storesund J.E."/>
            <person name="Kallscheuer N."/>
            <person name="Luecker S."/>
            <person name="Lage O.M."/>
            <person name="Pohl T."/>
            <person name="Merkel B.J."/>
            <person name="Hornburger P."/>
            <person name="Mueller R.-W."/>
            <person name="Bruemmer F."/>
            <person name="Labrenz M."/>
            <person name="Spormann A.M."/>
            <person name="Op Den Camp H."/>
            <person name="Overmann J."/>
            <person name="Amann R."/>
            <person name="Jetten M.S.M."/>
            <person name="Mascher T."/>
            <person name="Medema M.H."/>
            <person name="Devos D.P."/>
            <person name="Kaster A.-K."/>
            <person name="Ovreas L."/>
            <person name="Rohde M."/>
            <person name="Galperin M.Y."/>
            <person name="Jogler C."/>
        </authorList>
    </citation>
    <scope>NUCLEOTIDE SEQUENCE [LARGE SCALE GENOMIC DNA]</scope>
    <source>
        <strain evidence="2 3">Pla123a</strain>
    </source>
</reference>
<evidence type="ECO:0000313" key="2">
    <source>
        <dbReference type="EMBL" id="TWT65940.1"/>
    </source>
</evidence>
<accession>A0A5C5XSR8</accession>
<dbReference type="AlphaFoldDB" id="A0A5C5XSR8"/>
<gene>
    <name evidence="2" type="ORF">Pla123a_48510</name>
</gene>
<dbReference type="EMBL" id="SJPO01000018">
    <property type="protein sequence ID" value="TWT65940.1"/>
    <property type="molecule type" value="Genomic_DNA"/>
</dbReference>
<keyword evidence="3" id="KW-1185">Reference proteome</keyword>
<protein>
    <submittedName>
        <fullName evidence="2">Uncharacterized protein</fullName>
    </submittedName>
</protein>
<dbReference type="OrthoDB" id="9829934at2"/>
<comment type="caution">
    <text evidence="2">The sequence shown here is derived from an EMBL/GenBank/DDBJ whole genome shotgun (WGS) entry which is preliminary data.</text>
</comment>
<evidence type="ECO:0000256" key="1">
    <source>
        <dbReference type="SAM" id="Phobius"/>
    </source>
</evidence>
<dbReference type="Proteomes" id="UP000318478">
    <property type="component" value="Unassembled WGS sequence"/>
</dbReference>